<feature type="domain" description="Dynein heavy chain C-terminal" evidence="24">
    <location>
        <begin position="3270"/>
        <end position="3570"/>
    </location>
</feature>
<feature type="domain" description="Dynein heavy chain hydrolytic ATP-binding dynein motor region" evidence="18">
    <location>
        <begin position="1231"/>
        <end position="1385"/>
    </location>
</feature>
<feature type="coiled-coil region" evidence="14">
    <location>
        <begin position="2404"/>
        <end position="2469"/>
    </location>
</feature>
<dbReference type="FunFam" id="3.20.180.20:FF:000003">
    <property type="entry name" value="Dynein heavy chain 12, axonemal"/>
    <property type="match status" value="1"/>
</dbReference>
<evidence type="ECO:0000256" key="12">
    <source>
        <dbReference type="ARBA" id="ARBA00023212"/>
    </source>
</evidence>
<evidence type="ECO:0000259" key="18">
    <source>
        <dbReference type="Pfam" id="PF12774"/>
    </source>
</evidence>
<dbReference type="FunFam" id="3.40.50.300:FF:002141">
    <property type="entry name" value="Dynein heavy chain"/>
    <property type="match status" value="1"/>
</dbReference>
<dbReference type="Pfam" id="PF12781">
    <property type="entry name" value="AAA_9"/>
    <property type="match status" value="1"/>
</dbReference>
<evidence type="ECO:0000259" key="24">
    <source>
        <dbReference type="Pfam" id="PF18199"/>
    </source>
</evidence>
<evidence type="ECO:0000259" key="19">
    <source>
        <dbReference type="Pfam" id="PF12777"/>
    </source>
</evidence>
<dbReference type="FunFam" id="1.10.287.2620:FF:000002">
    <property type="entry name" value="Dynein heavy chain 2, axonemal"/>
    <property type="match status" value="1"/>
</dbReference>
<comment type="caution">
    <text evidence="25">The sequence shown here is derived from an EMBL/GenBank/DDBJ whole genome shotgun (WGS) entry which is preliminary data.</text>
</comment>
<dbReference type="FunFam" id="3.40.50.300:FF:000223">
    <property type="entry name" value="Dynein heavy chain 3, axonemal"/>
    <property type="match status" value="1"/>
</dbReference>
<evidence type="ECO:0000313" key="26">
    <source>
        <dbReference type="Proteomes" id="UP001488838"/>
    </source>
</evidence>
<comment type="subunit">
    <text evidence="3">Consists of at least two heavy chains and a number of intermediate and light chains.</text>
</comment>
<keyword evidence="7" id="KW-0067">ATP-binding</keyword>
<evidence type="ECO:0000313" key="25">
    <source>
        <dbReference type="EMBL" id="KAK7819731.1"/>
    </source>
</evidence>
<dbReference type="InterPro" id="IPR004273">
    <property type="entry name" value="Dynein_heavy_D6_P-loop"/>
</dbReference>
<evidence type="ECO:0000256" key="6">
    <source>
        <dbReference type="ARBA" id="ARBA00022741"/>
    </source>
</evidence>
<feature type="domain" description="Dynein heavy chain region D6 P-loop" evidence="16">
    <location>
        <begin position="3016"/>
        <end position="3083"/>
    </location>
</feature>
<keyword evidence="26" id="KW-1185">Reference proteome</keyword>
<sequence>MLRDPVMKELIKSSCFCIYWYEVVSGGDSFSVWTLESNTLNCLNAEEGATAAKRYLLINAAELIQDRYFENTFTSEFNSKGQMSDHKSPVLQPDKAALVLTSGILLCSAFRTFIQQLEADAEIYSGTLGRASRGQSRKGKSNDMSRGVKTMMVMPTETADLSSVWYTFQHHKCASVEVKLPVLYQLDFSMFKDIKEEEQLEEAAAKSEKERGSRRRGNDDVFTKDGRLEAPIASAPPPSAPPPMYSQETKMSDSKKKAIATEKEALNLKLPPIVRPPKDIGVDTPKQSELLNYRRSKEQQKKINQLVARGPIDCEALRNDLSIQAKKAEEKIMNTWYPKVINLFTRKEALEGVKPEKTDSFYNCVSILMSNQLKDLLRRTVEEFVKLFDPKHQDRLPIFKMELTFDEDKMEFYPTFQDLEDVVLGLIERISETLQNVQTVPSWLSGTTSPVNIDTELPEHVLQWALNTLKMAVHQNLEGAKAHYDAYVENYNWLLDGTATKMIETFQGEDHTFDEYTEFIEKFFNLASEIMLLPQWVHYPMVRLDCEDLKTGLTNKARAFANILLSDIASKHRKENESEFEAIKDHALRVPETTEEMMELISFVEKARTKGIHDLASRIQLIESAKRLRENELIAKREKLILEIEKESRRMEEFREFAELDRMQQYVTDVRQLQKRIQESEEAVQFINKEEELFKWELTKYPELEKLKVNIEPYQKFFNFVLKWQRTEKRWMDGGFLDLNGESMEADVDEFSREVFKTLKFFQTKQKKELQERRKAARKQSLLEEKPEEEPKENPTIAMCTIVMEQIKVFKDYIPTVSILCNPGMRARHWKQMSEIVGYDLTPDSGTTLRKVLKLNLAPYLEKFEVISAGASKEFSLERAMNAMIAAWDDISFHISLYRDTGVCILSSVDEIQAILDDQIIKTQTMRGSPFIKPFENEIKAWEDRLIRIQETIDEWLKVQAQWLYLEPIFCSEDIMQQMPEEGRQFQTVDRHWREIMKFCAKDPKVLAATSLTGLLEKLLNCNDLLEKIMKGLNAYLEKKRLFFPRFFFLSNDEMLEILSETKDPLRVQPHLKKCFEGIAKLEFLPNLDIKAMYSSEGERVELIALISTSAARGAVEKWLIQVEDLMLRSIHDVIAASRLGLRKYYKELQYQLNDIVELVRGKLSKQTRITLGALVTIDVHARDVVMDMIEMGVSHDTDFQWLAQLRYYWEYDNARVRIINCNVKYAYEYLGAWACFDEFNRIELEVLSVVAQQILCIQRAIQQKLDVFIFEGTELKLNPNCFVAITMNPGYAGRSELPDNLKVLFRTVAMMVPNYALIAEISLYSYGFLNAKPLSVKIVMTYRLCSEQLSSQFHYDYGMRAVKAVLVAAGNLKLKYPSENEDILTYEMMIVRHGFMLVGEPFAAKTKVLHVLADTLTLMNERNYGEEEKVMYRTVNPKSITMGQLFGQFDPVSHEWTDGIVANTFREFALAESPDRKWVVFDGPIDTLWIESMNTVLDDNKKELIPTSNINAVVSLTRLFEILLCNVLENEPTCKHTRVWTMNIIMARLDKRRKGVFGPPMGKKCVVFIDDMNMPSLEKYGAQPPIELLRQFFDCGHWYDLKDTSKITLVDIELIAAMGPPGGGRNAVTPRFIRHFNICTINSFSDETMVRIFSSIMAFYLRSREFPPEYFIIGNQIVSGTMEIYKQSMENLLPTPAKSHYTFNLRDFSRVIRGCLLIERDAVESRHTMIRLFVHEVLRVFYDRLINDDDRKWLFNLIKIVIKDHFKESFDIVFSHLRKESAFVTEEDIRNLMFGDYMNPDLEGDDRIYVEIPSIQQFNDVVDQCLDEYNQTHKSRMNLVVFRYVLEHLSRICRILKQSGGNALLIGLGGSGRQSLTRLATSMAKMQIFQPEISKSYGMNEWREDMKTLLRNVGMKGQKTVFLITDTQIKEEAFLEDIDSVLNTGEVPNIFAADEKQEVMEGVRPVAQAGNKHDELSPLALFAFFVNRCKDNLHVVVAFSPIGDAFRNRLRQFPSLINCCTIDWFQPWPEDALERVAVNFLETLELTEVERQEIVPICKHFHTSIMVLSERFLAELGRHNYVTATSYLELIGSFRQLLTKKRQAVMGAKQRYVNGLDQLAFAESQVGEMKLELVELQPKLEEAKVENARMMQIIEIESAQVEAKRKFVKLDEEIASGKAEEAQALKNECESDLAEAIPALEAALSALDTLKESMVERQVYCRNTGEHSQRQGHLGESRVDVTSRWSWDMWETEREKETGERGTQCSSQEAKDIQGWPADITIVKSMKNPPAGVKLVMAAVCVMKDIKPEKISDPSGTGGKIFDYWGPSKKLLGDMNFLRDLRVYDKDNIPVTVMQKIRSEYLTNPEFDPPKVAKASSAAEGLCKWIMAMEVYDRVAKVVAPKKARLSEAQKSLAETMELLNQKRGELAEVEHHLENLQKTFLEKTEEKAALEDQVELCAKKLERASKLIGGLGGEKSRWSQAANDLQITYENLTGDVLVSAGVIAYLGAFTSGFRQECTENWSMLCKEKKIPCSEEFSLSKTLGDPVKIRAWNIAGLPTDAFSIDNGVIVNNSRRWPLMIDPQGQANKWIKNSEKENQLSVIKLSDTDYMRTLENCIQFGTPLLLENVGEDLDPSLEPLLLRQTFKQGGIDCIRLGEVIIEYSFDFKFYITTKLRNPHYMPELATKVSLLNFMITPEGLEDQLLGIVVAKERPELEEERNVLILQSAANKKQLNDIETRILETLSSSEGNILEDESAIKVLDSAKLMSNEITKKQQVAEKTELKIAESREGYRPIAKHSSVLFFSIADLANIDPMYQYSLIWFVNLYINSIHDSNKSKILEKRLRYLNDHFTYNLYCNICRSLFEKDKLLFSFLLCANLLLAKKEIEYQELMFLLTGGVSLKSAEKNPAPEWLQDKSWEEICRASELSVFQGLREHFCEHTREWREIYDSKEPHNVKFPEPMDKTLNELQKIIILRCLRPDKITPAITNYVTDKLGKKFVEPPPFDLTKSYLDSNCTIPLIFVLSPGADPMASLLKFANDKSMSGNKFQAISLGQGQGPIAAKMITAAIEEGTWFPVTILQNGVKMTNEPPTGLRLNLLQSYLSDPISDPQFFKGCQDKEPAWEKLLFGVCFFHALVQERKKFGPLGWNIPYGFNESDLRISIRQLQLFINEYDTIPFEAITYLTGECNYGGRVTDDWDRRLLLTMLSDFYNPQVIENPHYKFSPSGNYFVPPKGTYEDYIEFIKKLPFTQEPEIFGLHENVDISKDLQQTKVLFESLLLTQGGSKQTGSSGSTDQILLEITEDILEQLPNDFDIEAALQRYPVRYEESMNTVLVQEMERFNNLIRTIRNTLRDLKKAIKGVVVMDSALEALSSSLLIGKVPEIWAERSYPSLKPLGSYITDFLARLHFLQEWYNLGKPNVFWISGFFFTQAFLTGAMQNYARKYTIPIDLLGYEFEVISSHDSDTAPEDGVYIHGLYLDGARWDGTSGLLAEQHPKLLFDLMPIIWIKPNEKSKIVRSNAYICPLYKTSERKGTLSTTGHSTNFVIAMLLKTDQPVQHWIKRGVAMLCQLDN</sequence>
<keyword evidence="11" id="KW-0505">Motor protein</keyword>
<dbReference type="InterPro" id="IPR041589">
    <property type="entry name" value="DNAH3_AAA_lid_1"/>
</dbReference>
<dbReference type="InterPro" id="IPR035706">
    <property type="entry name" value="AAA_9"/>
</dbReference>
<dbReference type="FunFam" id="1.20.1270.280:FF:000001">
    <property type="entry name" value="dynein heavy chain 7, axonemal"/>
    <property type="match status" value="1"/>
</dbReference>
<dbReference type="InterPro" id="IPR042228">
    <property type="entry name" value="Dynein_linker_3"/>
</dbReference>
<dbReference type="Pfam" id="PF12777">
    <property type="entry name" value="MT"/>
    <property type="match status" value="2"/>
</dbReference>
<keyword evidence="12" id="KW-0206">Cytoskeleton</keyword>
<evidence type="ECO:0000256" key="5">
    <source>
        <dbReference type="ARBA" id="ARBA00022701"/>
    </source>
</evidence>
<gene>
    <name evidence="25" type="ORF">U0070_012337</name>
</gene>
<dbReference type="InterPro" id="IPR042222">
    <property type="entry name" value="Dynein_2_N"/>
</dbReference>
<dbReference type="Gene3D" id="3.10.490.20">
    <property type="match status" value="1"/>
</dbReference>
<dbReference type="Gene3D" id="1.20.1270.280">
    <property type="match status" value="1"/>
</dbReference>
<evidence type="ECO:0000259" key="21">
    <source>
        <dbReference type="Pfam" id="PF12781"/>
    </source>
</evidence>
<dbReference type="Gene3D" id="3.20.180.20">
    <property type="entry name" value="Dynein heavy chain, N-terminal domain 2"/>
    <property type="match status" value="1"/>
</dbReference>
<feature type="domain" description="Dynein heavy chain linker" evidence="17">
    <location>
        <begin position="704"/>
        <end position="1137"/>
    </location>
</feature>
<evidence type="ECO:0000256" key="4">
    <source>
        <dbReference type="ARBA" id="ARBA00022490"/>
    </source>
</evidence>
<dbReference type="FunFam" id="1.10.8.1220:FF:000001">
    <property type="entry name" value="Dynein axonemal heavy chain 5"/>
    <property type="match status" value="1"/>
</dbReference>
<dbReference type="InterPro" id="IPR035699">
    <property type="entry name" value="AAA_6"/>
</dbReference>
<dbReference type="Pfam" id="PF18199">
    <property type="entry name" value="Dynein_C"/>
    <property type="match status" value="1"/>
</dbReference>
<dbReference type="Pfam" id="PF17857">
    <property type="entry name" value="AAA_lid_1"/>
    <property type="match status" value="1"/>
</dbReference>
<dbReference type="Gene3D" id="1.20.920.30">
    <property type="match status" value="1"/>
</dbReference>
<dbReference type="FunFam" id="1.10.8.720:FF:000001">
    <property type="entry name" value="dynein heavy chain 7, axonemal"/>
    <property type="match status" value="1"/>
</dbReference>
<dbReference type="GO" id="GO:0008569">
    <property type="term" value="F:minus-end-directed microtubule motor activity"/>
    <property type="evidence" value="ECO:0007669"/>
    <property type="project" value="InterPro"/>
</dbReference>
<comment type="similarity">
    <text evidence="2">Belongs to the dynein heavy chain family.</text>
</comment>
<evidence type="ECO:0000259" key="16">
    <source>
        <dbReference type="Pfam" id="PF03028"/>
    </source>
</evidence>
<dbReference type="InterPro" id="IPR027417">
    <property type="entry name" value="P-loop_NTPase"/>
</dbReference>
<dbReference type="FunFam" id="3.10.490.20:FF:000001">
    <property type="entry name" value="dynein heavy chain 7, axonemal"/>
    <property type="match status" value="1"/>
</dbReference>
<dbReference type="GO" id="GO:0051959">
    <property type="term" value="F:dynein light intermediate chain binding"/>
    <property type="evidence" value="ECO:0007669"/>
    <property type="project" value="InterPro"/>
</dbReference>
<feature type="domain" description="Dynein heavy chain coiled coil stalk" evidence="19">
    <location>
        <begin position="2112"/>
        <end position="2214"/>
    </location>
</feature>
<evidence type="ECO:0000259" key="20">
    <source>
        <dbReference type="Pfam" id="PF12780"/>
    </source>
</evidence>
<dbReference type="Proteomes" id="UP001488838">
    <property type="component" value="Unassembled WGS sequence"/>
</dbReference>
<dbReference type="Gene3D" id="6.10.140.1060">
    <property type="match status" value="1"/>
</dbReference>
<reference evidence="25 26" key="1">
    <citation type="journal article" date="2023" name="bioRxiv">
        <title>Conserved and derived expression patterns and positive selection on dental genes reveal complex evolutionary context of ever-growing rodent molars.</title>
        <authorList>
            <person name="Calamari Z.T."/>
            <person name="Song A."/>
            <person name="Cohen E."/>
            <person name="Akter M."/>
            <person name="Roy R.D."/>
            <person name="Hallikas O."/>
            <person name="Christensen M.M."/>
            <person name="Li P."/>
            <person name="Marangoni P."/>
            <person name="Jernvall J."/>
            <person name="Klein O.D."/>
        </authorList>
    </citation>
    <scope>NUCLEOTIDE SEQUENCE [LARGE SCALE GENOMIC DNA]</scope>
    <source>
        <strain evidence="25">V071</strain>
    </source>
</reference>
<evidence type="ECO:0000259" key="22">
    <source>
        <dbReference type="Pfam" id="PF17857"/>
    </source>
</evidence>
<evidence type="ECO:0000256" key="13">
    <source>
        <dbReference type="ARBA" id="ARBA00023273"/>
    </source>
</evidence>
<dbReference type="Pfam" id="PF03028">
    <property type="entry name" value="Dynein_heavy"/>
    <property type="match status" value="1"/>
</dbReference>
<dbReference type="PANTHER" id="PTHR22878:SF70">
    <property type="entry name" value="DYNEIN HEAVY CHAIN 2, AXONEMAL"/>
    <property type="match status" value="1"/>
</dbReference>
<feature type="domain" description="Dynein heavy chain ATP-binding dynein motor region" evidence="21">
    <location>
        <begin position="2551"/>
        <end position="2772"/>
    </location>
</feature>
<dbReference type="GO" id="GO:0005858">
    <property type="term" value="C:axonemal dynein complex"/>
    <property type="evidence" value="ECO:0007669"/>
    <property type="project" value="UniProtKB-ARBA"/>
</dbReference>
<feature type="domain" description="Dynein heavy chain AAA module D4" evidence="20">
    <location>
        <begin position="1838"/>
        <end position="2098"/>
    </location>
</feature>
<dbReference type="Pfam" id="PF18198">
    <property type="entry name" value="AAA_lid_11"/>
    <property type="match status" value="1"/>
</dbReference>
<dbReference type="Gene3D" id="1.20.920.20">
    <property type="match status" value="2"/>
</dbReference>
<keyword evidence="6" id="KW-0547">Nucleotide-binding</keyword>
<evidence type="ECO:0000256" key="2">
    <source>
        <dbReference type="ARBA" id="ARBA00008887"/>
    </source>
</evidence>
<dbReference type="InterPro" id="IPR042219">
    <property type="entry name" value="AAA_lid_11_sf"/>
</dbReference>
<dbReference type="Gene3D" id="1.10.8.720">
    <property type="entry name" value="Region D6 of dynein motor"/>
    <property type="match status" value="1"/>
</dbReference>
<dbReference type="FunFam" id="1.20.920.20:FF:000006">
    <property type="entry name" value="Dynein, axonemal, heavy chain 6"/>
    <property type="match status" value="1"/>
</dbReference>
<keyword evidence="4" id="KW-0963">Cytoplasm</keyword>
<evidence type="ECO:0008006" key="27">
    <source>
        <dbReference type="Google" id="ProtNLM"/>
    </source>
</evidence>
<dbReference type="InterPro" id="IPR024743">
    <property type="entry name" value="Dynein_HC_stalk"/>
</dbReference>
<dbReference type="Gene3D" id="1.20.140.100">
    <property type="entry name" value="Dynein heavy chain, N-terminal domain 2"/>
    <property type="match status" value="1"/>
</dbReference>
<dbReference type="GO" id="GO:0005524">
    <property type="term" value="F:ATP binding"/>
    <property type="evidence" value="ECO:0007669"/>
    <property type="project" value="UniProtKB-KW"/>
</dbReference>
<dbReference type="Gene3D" id="1.10.287.2620">
    <property type="match status" value="1"/>
</dbReference>
<keyword evidence="5" id="KW-0493">Microtubule</keyword>
<keyword evidence="13" id="KW-0966">Cell projection</keyword>
<dbReference type="SUPFAM" id="SSF52540">
    <property type="entry name" value="P-loop containing nucleoside triphosphate hydrolases"/>
    <property type="match status" value="3"/>
</dbReference>
<dbReference type="Gene3D" id="3.40.50.300">
    <property type="entry name" value="P-loop containing nucleotide triphosphate hydrolases"/>
    <property type="match status" value="5"/>
</dbReference>
<evidence type="ECO:0000259" key="23">
    <source>
        <dbReference type="Pfam" id="PF18198"/>
    </source>
</evidence>
<proteinExistence type="inferred from homology"/>
<feature type="region of interest" description="Disordered" evidence="15">
    <location>
        <begin position="202"/>
        <end position="256"/>
    </location>
</feature>
<protein>
    <recommendedName>
        <fullName evidence="27">Dynein heavy chain 12, axonemal</fullName>
    </recommendedName>
</protein>
<feature type="compositionally biased region" description="Basic and acidic residues" evidence="15">
    <location>
        <begin position="202"/>
        <end position="228"/>
    </location>
</feature>
<dbReference type="Pfam" id="PF08393">
    <property type="entry name" value="DHC_N2"/>
    <property type="match status" value="1"/>
</dbReference>
<name>A0AAW0J020_MYOGA</name>
<keyword evidence="8" id="KW-0243">Dynein</keyword>
<dbReference type="EMBL" id="JBBHLL010000077">
    <property type="protein sequence ID" value="KAK7819731.1"/>
    <property type="molecule type" value="Genomic_DNA"/>
</dbReference>
<evidence type="ECO:0000259" key="17">
    <source>
        <dbReference type="Pfam" id="PF08393"/>
    </source>
</evidence>
<evidence type="ECO:0000256" key="3">
    <source>
        <dbReference type="ARBA" id="ARBA00011655"/>
    </source>
</evidence>
<comment type="subcellular location">
    <subcellularLocation>
        <location evidence="1">Cytoplasm</location>
        <location evidence="1">Cytoskeleton</location>
        <location evidence="1">Cilium axoneme</location>
    </subcellularLocation>
</comment>
<feature type="domain" description="Dynein heavy chain coiled coil stalk" evidence="19">
    <location>
        <begin position="2279"/>
        <end position="2521"/>
    </location>
</feature>
<dbReference type="FunFam" id="1.20.140.100:FF:000004">
    <property type="entry name" value="Dynein axonemal heavy chain 6"/>
    <property type="match status" value="1"/>
</dbReference>
<dbReference type="InterPro" id="IPR041228">
    <property type="entry name" value="Dynein_C"/>
</dbReference>
<dbReference type="PANTHER" id="PTHR22878">
    <property type="entry name" value="DYNEIN HEAVY CHAIN 6, AXONEMAL-LIKE-RELATED"/>
    <property type="match status" value="1"/>
</dbReference>
<keyword evidence="10" id="KW-0969">Cilium</keyword>
<accession>A0AAW0J020</accession>
<dbReference type="Pfam" id="PF12774">
    <property type="entry name" value="AAA_6"/>
    <property type="match status" value="1"/>
</dbReference>
<dbReference type="Gene3D" id="1.10.8.1220">
    <property type="match status" value="1"/>
</dbReference>
<dbReference type="GO" id="GO:0045505">
    <property type="term" value="F:dynein intermediate chain binding"/>
    <property type="evidence" value="ECO:0007669"/>
    <property type="project" value="InterPro"/>
</dbReference>
<feature type="compositionally biased region" description="Pro residues" evidence="15">
    <location>
        <begin position="234"/>
        <end position="244"/>
    </location>
</feature>
<evidence type="ECO:0000256" key="7">
    <source>
        <dbReference type="ARBA" id="ARBA00022840"/>
    </source>
</evidence>
<dbReference type="InterPro" id="IPR043160">
    <property type="entry name" value="Dynein_C_barrel"/>
</dbReference>
<evidence type="ECO:0000256" key="15">
    <source>
        <dbReference type="SAM" id="MobiDB-lite"/>
    </source>
</evidence>
<dbReference type="Pfam" id="PF12780">
    <property type="entry name" value="AAA_8"/>
    <property type="match status" value="1"/>
</dbReference>
<evidence type="ECO:0000256" key="1">
    <source>
        <dbReference type="ARBA" id="ARBA00004430"/>
    </source>
</evidence>
<dbReference type="Pfam" id="PF12775">
    <property type="entry name" value="AAA_7"/>
    <property type="match status" value="1"/>
</dbReference>
<dbReference type="InterPro" id="IPR026983">
    <property type="entry name" value="DHC"/>
</dbReference>
<dbReference type="FunFam" id="1.20.920.30:FF:000002">
    <property type="entry name" value="Dynein axonemal heavy chain 3"/>
    <property type="match status" value="1"/>
</dbReference>
<feature type="domain" description="Dynein heavy chain AAA lid" evidence="23">
    <location>
        <begin position="3124"/>
        <end position="3262"/>
    </location>
</feature>
<evidence type="ECO:0000256" key="14">
    <source>
        <dbReference type="SAM" id="Coils"/>
    </source>
</evidence>
<evidence type="ECO:0000256" key="9">
    <source>
        <dbReference type="ARBA" id="ARBA00023054"/>
    </source>
</evidence>
<evidence type="ECO:0000256" key="10">
    <source>
        <dbReference type="ARBA" id="ARBA00023069"/>
    </source>
</evidence>
<organism evidence="25 26">
    <name type="scientific">Myodes glareolus</name>
    <name type="common">Bank vole</name>
    <name type="synonym">Clethrionomys glareolus</name>
    <dbReference type="NCBI Taxonomy" id="447135"/>
    <lineage>
        <taxon>Eukaryota</taxon>
        <taxon>Metazoa</taxon>
        <taxon>Chordata</taxon>
        <taxon>Craniata</taxon>
        <taxon>Vertebrata</taxon>
        <taxon>Euteleostomi</taxon>
        <taxon>Mammalia</taxon>
        <taxon>Eutheria</taxon>
        <taxon>Euarchontoglires</taxon>
        <taxon>Glires</taxon>
        <taxon>Rodentia</taxon>
        <taxon>Myomorpha</taxon>
        <taxon>Muroidea</taxon>
        <taxon>Cricetidae</taxon>
        <taxon>Arvicolinae</taxon>
        <taxon>Myodes</taxon>
    </lineage>
</organism>
<keyword evidence="9 14" id="KW-0175">Coiled coil</keyword>
<evidence type="ECO:0000256" key="8">
    <source>
        <dbReference type="ARBA" id="ARBA00023017"/>
    </source>
</evidence>
<dbReference type="GO" id="GO:0007018">
    <property type="term" value="P:microtubule-based movement"/>
    <property type="evidence" value="ECO:0007669"/>
    <property type="project" value="InterPro"/>
</dbReference>
<evidence type="ECO:0000256" key="11">
    <source>
        <dbReference type="ARBA" id="ARBA00023175"/>
    </source>
</evidence>
<feature type="domain" description="Dynein heavy chain 3 AAA+ lid" evidence="22">
    <location>
        <begin position="1685"/>
        <end position="1770"/>
    </location>
</feature>
<dbReference type="InterPro" id="IPR013602">
    <property type="entry name" value="Dynein_heavy_linker"/>
</dbReference>
<dbReference type="GO" id="GO:0005874">
    <property type="term" value="C:microtubule"/>
    <property type="evidence" value="ECO:0007669"/>
    <property type="project" value="UniProtKB-KW"/>
</dbReference>
<dbReference type="InterPro" id="IPR041658">
    <property type="entry name" value="AAA_lid_11"/>
</dbReference>
<dbReference type="InterPro" id="IPR024317">
    <property type="entry name" value="Dynein_heavy_chain_D4_dom"/>
</dbReference>
<feature type="coiled-coil region" evidence="14">
    <location>
        <begin position="630"/>
        <end position="690"/>
    </location>
</feature>